<evidence type="ECO:0000256" key="1">
    <source>
        <dbReference type="SAM" id="SignalP"/>
    </source>
</evidence>
<reference evidence="2" key="1">
    <citation type="journal article" date="2023" name="Science">
        <title>Elucidation of the pathway for biosynthesis of saponin adjuvants from the soapbark tree.</title>
        <authorList>
            <person name="Reed J."/>
            <person name="Orme A."/>
            <person name="El-Demerdash A."/>
            <person name="Owen C."/>
            <person name="Martin L.B.B."/>
            <person name="Misra R.C."/>
            <person name="Kikuchi S."/>
            <person name="Rejzek M."/>
            <person name="Martin A.C."/>
            <person name="Harkess A."/>
            <person name="Leebens-Mack J."/>
            <person name="Louveau T."/>
            <person name="Stephenson M.J."/>
            <person name="Osbourn A."/>
        </authorList>
    </citation>
    <scope>NUCLEOTIDE SEQUENCE</scope>
    <source>
        <strain evidence="2">S10</strain>
    </source>
</reference>
<dbReference type="AlphaFoldDB" id="A0AAD7LT49"/>
<dbReference type="Proteomes" id="UP001163823">
    <property type="component" value="Chromosome 7"/>
</dbReference>
<keyword evidence="1" id="KW-0732">Signal</keyword>
<proteinExistence type="predicted"/>
<name>A0AAD7LT49_QUISA</name>
<dbReference type="EMBL" id="JARAOO010000007">
    <property type="protein sequence ID" value="KAJ7962590.1"/>
    <property type="molecule type" value="Genomic_DNA"/>
</dbReference>
<protein>
    <recommendedName>
        <fullName evidence="4">C2H2-type domain-containing protein</fullName>
    </recommendedName>
</protein>
<accession>A0AAD7LT49</accession>
<dbReference type="KEGG" id="qsa:O6P43_017793"/>
<keyword evidence="3" id="KW-1185">Reference proteome</keyword>
<feature type="chain" id="PRO_5041903306" description="C2H2-type domain-containing protein" evidence="1">
    <location>
        <begin position="21"/>
        <end position="108"/>
    </location>
</feature>
<sequence length="108" mass="12838">MLRSLPVLLPSLVYLGTSHCRSLTIVSSFRSTGRHRNNQQSCPRQVKFEWHPKWKLYLVVVTNVCGIRRNDWSEIEHCSCDICRRKYTDHFIVQSHLVHLSRNYPWQS</sequence>
<evidence type="ECO:0008006" key="4">
    <source>
        <dbReference type="Google" id="ProtNLM"/>
    </source>
</evidence>
<evidence type="ECO:0000313" key="2">
    <source>
        <dbReference type="EMBL" id="KAJ7962590.1"/>
    </source>
</evidence>
<organism evidence="2 3">
    <name type="scientific">Quillaja saponaria</name>
    <name type="common">Soap bark tree</name>
    <dbReference type="NCBI Taxonomy" id="32244"/>
    <lineage>
        <taxon>Eukaryota</taxon>
        <taxon>Viridiplantae</taxon>
        <taxon>Streptophyta</taxon>
        <taxon>Embryophyta</taxon>
        <taxon>Tracheophyta</taxon>
        <taxon>Spermatophyta</taxon>
        <taxon>Magnoliopsida</taxon>
        <taxon>eudicotyledons</taxon>
        <taxon>Gunneridae</taxon>
        <taxon>Pentapetalae</taxon>
        <taxon>rosids</taxon>
        <taxon>fabids</taxon>
        <taxon>Fabales</taxon>
        <taxon>Quillajaceae</taxon>
        <taxon>Quillaja</taxon>
    </lineage>
</organism>
<gene>
    <name evidence="2" type="ORF">O6P43_017793</name>
</gene>
<comment type="caution">
    <text evidence="2">The sequence shown here is derived from an EMBL/GenBank/DDBJ whole genome shotgun (WGS) entry which is preliminary data.</text>
</comment>
<evidence type="ECO:0000313" key="3">
    <source>
        <dbReference type="Proteomes" id="UP001163823"/>
    </source>
</evidence>
<feature type="signal peptide" evidence="1">
    <location>
        <begin position="1"/>
        <end position="20"/>
    </location>
</feature>